<reference evidence="1 2" key="1">
    <citation type="submission" date="2013-12" db="EMBL/GenBank/DDBJ databases">
        <title>The complete genome sequence of Methanobacterium sp. BRM9.</title>
        <authorList>
            <consortium name="Pastoral Greenhouse Gas Research Consortium"/>
            <person name="Kelly W.J."/>
            <person name="Leahy S.C."/>
            <person name="Perry R."/>
            <person name="Li D."/>
            <person name="Altermann E."/>
            <person name="Lambie S.C."/>
            <person name="Attwood G.T."/>
        </authorList>
    </citation>
    <scope>NUCLEOTIDE SEQUENCE [LARGE SCALE GENOMIC DNA]</scope>
    <source>
        <strain evidence="1 2">BRM9</strain>
    </source>
</reference>
<dbReference type="AlphaFoldDB" id="A0A089ZV83"/>
<dbReference type="GeneID" id="24792326"/>
<evidence type="ECO:0000313" key="2">
    <source>
        <dbReference type="Proteomes" id="UP000029661"/>
    </source>
</evidence>
<organism evidence="1 2">
    <name type="scientific">Methanobacterium formicicum</name>
    <dbReference type="NCBI Taxonomy" id="2162"/>
    <lineage>
        <taxon>Archaea</taxon>
        <taxon>Methanobacteriati</taxon>
        <taxon>Methanobacteriota</taxon>
        <taxon>Methanomada group</taxon>
        <taxon>Methanobacteria</taxon>
        <taxon>Methanobacteriales</taxon>
        <taxon>Methanobacteriaceae</taxon>
        <taxon>Methanobacterium</taxon>
    </lineage>
</organism>
<sequence length="313" mass="36207">MKTSFPLVNDISFIPLICVILQKSSAPLPLKNIANRVTAKEIDKPLLIELFKSYKINPDMLTLMTDLKIIIDLKVDCFENSLKFPGININLLEYCGDPSRIKFQFLSDLGKEIAYSEEKKEYLRVKNLVFLGFLISIHLPRFFKDVIQDKSLVDKEIEIAELRQQTSMKQPDAKNLVEWLKWMNINLSTNNKLILDGYEILYKIIYAIVASLNYKYSAEIENKKLIYFYQIRSKLNKLLGLNETFVPFDKLFKLIYNINKDKITFTSARDGLLDGRGFEGKTKASIILISDKLDYPTKEECVEYTDLNALLVV</sequence>
<proteinExistence type="predicted"/>
<dbReference type="KEGG" id="mfc:BRM9_1168"/>
<protein>
    <submittedName>
        <fullName evidence="1">Uncharacterized protein</fullName>
    </submittedName>
</protein>
<dbReference type="Proteomes" id="UP000029661">
    <property type="component" value="Chromosome"/>
</dbReference>
<dbReference type="STRING" id="2162.BRM9_1168"/>
<gene>
    <name evidence="1" type="ORF">BRM9_1168</name>
</gene>
<dbReference type="EMBL" id="CP006933">
    <property type="protein sequence ID" value="AIS31984.1"/>
    <property type="molecule type" value="Genomic_DNA"/>
</dbReference>
<accession>A0A089ZV83</accession>
<dbReference type="RefSeq" id="WP_048085122.1">
    <property type="nucleotide sequence ID" value="NZ_CP006933.1"/>
</dbReference>
<evidence type="ECO:0000313" key="1">
    <source>
        <dbReference type="EMBL" id="AIS31984.1"/>
    </source>
</evidence>
<name>A0A089ZV83_METFO</name>